<reference evidence="3 4" key="1">
    <citation type="submission" date="2021-06" db="EMBL/GenBank/DDBJ databases">
        <title>Caerostris extrusa draft genome.</title>
        <authorList>
            <person name="Kono N."/>
            <person name="Arakawa K."/>
        </authorList>
    </citation>
    <scope>NUCLEOTIDE SEQUENCE [LARGE SCALE GENOMIC DNA]</scope>
</reference>
<dbReference type="EMBL" id="BPLR01011809">
    <property type="protein sequence ID" value="GIY49247.1"/>
    <property type="molecule type" value="Genomic_DNA"/>
</dbReference>
<keyword evidence="2" id="KW-1133">Transmembrane helix</keyword>
<comment type="caution">
    <text evidence="3">The sequence shown here is derived from an EMBL/GenBank/DDBJ whole genome shotgun (WGS) entry which is preliminary data.</text>
</comment>
<organism evidence="3 4">
    <name type="scientific">Caerostris extrusa</name>
    <name type="common">Bark spider</name>
    <name type="synonym">Caerostris bankana</name>
    <dbReference type="NCBI Taxonomy" id="172846"/>
    <lineage>
        <taxon>Eukaryota</taxon>
        <taxon>Metazoa</taxon>
        <taxon>Ecdysozoa</taxon>
        <taxon>Arthropoda</taxon>
        <taxon>Chelicerata</taxon>
        <taxon>Arachnida</taxon>
        <taxon>Araneae</taxon>
        <taxon>Araneomorphae</taxon>
        <taxon>Entelegynae</taxon>
        <taxon>Araneoidea</taxon>
        <taxon>Araneidae</taxon>
        <taxon>Caerostris</taxon>
    </lineage>
</organism>
<feature type="compositionally biased region" description="Basic and acidic residues" evidence="1">
    <location>
        <begin position="80"/>
        <end position="94"/>
    </location>
</feature>
<dbReference type="Proteomes" id="UP001054945">
    <property type="component" value="Unassembled WGS sequence"/>
</dbReference>
<protein>
    <submittedName>
        <fullName evidence="3">Uncharacterized protein</fullName>
    </submittedName>
</protein>
<feature type="transmembrane region" description="Helical" evidence="2">
    <location>
        <begin position="39"/>
        <end position="65"/>
    </location>
</feature>
<evidence type="ECO:0000256" key="2">
    <source>
        <dbReference type="SAM" id="Phobius"/>
    </source>
</evidence>
<evidence type="ECO:0000313" key="4">
    <source>
        <dbReference type="Proteomes" id="UP001054945"/>
    </source>
</evidence>
<keyword evidence="2" id="KW-0472">Membrane</keyword>
<sequence length="111" mass="12774">MVDITAKLFWYRAKEWYEIMADKLTDIVYTDESKETIDVINLLLLGWILLGLIVYIIGNIVASYLRKRQSSSPIQEPADENLRTKENVSGESELKASVDDVFTTRKAQNFL</sequence>
<evidence type="ECO:0000256" key="1">
    <source>
        <dbReference type="SAM" id="MobiDB-lite"/>
    </source>
</evidence>
<keyword evidence="2" id="KW-0812">Transmembrane</keyword>
<evidence type="ECO:0000313" key="3">
    <source>
        <dbReference type="EMBL" id="GIY49247.1"/>
    </source>
</evidence>
<keyword evidence="4" id="KW-1185">Reference proteome</keyword>
<proteinExistence type="predicted"/>
<dbReference type="AlphaFoldDB" id="A0AAV4TW59"/>
<accession>A0AAV4TW59</accession>
<gene>
    <name evidence="3" type="primary">AVEN_108925_1</name>
    <name evidence="3" type="ORF">CEXT_729811</name>
</gene>
<feature type="region of interest" description="Disordered" evidence="1">
    <location>
        <begin position="70"/>
        <end position="94"/>
    </location>
</feature>
<name>A0AAV4TW59_CAEEX</name>